<dbReference type="InterPro" id="IPR036465">
    <property type="entry name" value="vWFA_dom_sf"/>
</dbReference>
<evidence type="ECO:0000256" key="3">
    <source>
        <dbReference type="ARBA" id="ARBA00004246"/>
    </source>
</evidence>
<dbReference type="SUPFAM" id="SSF49562">
    <property type="entry name" value="C2 domain (Calcium/lipid-binding domain, CaLB)"/>
    <property type="match status" value="2"/>
</dbReference>
<comment type="subcellular location">
    <subcellularLocation>
        <location evidence="3">Cell junction</location>
        <location evidence="3">Focal adhesion</location>
    </subcellularLocation>
    <subcellularLocation>
        <location evidence="2">Cell membrane</location>
    </subcellularLocation>
    <subcellularLocation>
        <location evidence="4">Cytoplasm</location>
    </subcellularLocation>
    <subcellularLocation>
        <location evidence="1">Nucleus</location>
    </subcellularLocation>
</comment>
<evidence type="ECO:0000256" key="19">
    <source>
        <dbReference type="SAM" id="MobiDB-lite"/>
    </source>
</evidence>
<dbReference type="STRING" id="6182.A0A4Z2CTT5"/>
<dbReference type="Pfam" id="PF07002">
    <property type="entry name" value="Copine"/>
    <property type="match status" value="1"/>
</dbReference>
<evidence type="ECO:0000256" key="1">
    <source>
        <dbReference type="ARBA" id="ARBA00004123"/>
    </source>
</evidence>
<comment type="caution">
    <text evidence="21">The sequence shown here is derived from an EMBL/GenBank/DDBJ whole genome shotgun (WGS) entry which is preliminary data.</text>
</comment>
<keyword evidence="8" id="KW-0597">Phosphoprotein</keyword>
<evidence type="ECO:0000256" key="9">
    <source>
        <dbReference type="ARBA" id="ARBA00022723"/>
    </source>
</evidence>
<dbReference type="AlphaFoldDB" id="A0A4Z2CTT5"/>
<feature type="domain" description="C2" evidence="20">
    <location>
        <begin position="137"/>
        <end position="265"/>
    </location>
</feature>
<dbReference type="InterPro" id="IPR010734">
    <property type="entry name" value="Copine_C"/>
</dbReference>
<accession>A0A4Z2CTT5</accession>
<comment type="similarity">
    <text evidence="5">Belongs to the copine family.</text>
</comment>
<dbReference type="PANTHER" id="PTHR10857">
    <property type="entry name" value="COPINE"/>
    <property type="match status" value="1"/>
</dbReference>
<dbReference type="GO" id="GO:0071277">
    <property type="term" value="P:cellular response to calcium ion"/>
    <property type="evidence" value="ECO:0007669"/>
    <property type="project" value="TreeGrafter"/>
</dbReference>
<protein>
    <recommendedName>
        <fullName evidence="17">Copine-3</fullName>
    </recommendedName>
    <alternativeName>
        <fullName evidence="18">Copine III</fullName>
    </alternativeName>
</protein>
<name>A0A4Z2CTT5_SCHJA</name>
<evidence type="ECO:0000256" key="2">
    <source>
        <dbReference type="ARBA" id="ARBA00004236"/>
    </source>
</evidence>
<evidence type="ECO:0000256" key="7">
    <source>
        <dbReference type="ARBA" id="ARBA00022490"/>
    </source>
</evidence>
<dbReference type="PANTHER" id="PTHR10857:SF106">
    <property type="entry name" value="C2 DOMAIN-CONTAINING PROTEIN"/>
    <property type="match status" value="1"/>
</dbReference>
<evidence type="ECO:0000256" key="6">
    <source>
        <dbReference type="ARBA" id="ARBA00022475"/>
    </source>
</evidence>
<evidence type="ECO:0000256" key="15">
    <source>
        <dbReference type="ARBA" id="ARBA00058857"/>
    </source>
</evidence>
<dbReference type="CDD" id="cd04047">
    <property type="entry name" value="C2B_Copine"/>
    <property type="match status" value="1"/>
</dbReference>
<keyword evidence="11" id="KW-0106">Calcium</keyword>
<evidence type="ECO:0000256" key="4">
    <source>
        <dbReference type="ARBA" id="ARBA00004496"/>
    </source>
</evidence>
<feature type="domain" description="C2" evidence="20">
    <location>
        <begin position="1"/>
        <end position="118"/>
    </location>
</feature>
<dbReference type="SMART" id="SM00327">
    <property type="entry name" value="VWA"/>
    <property type="match status" value="1"/>
</dbReference>
<dbReference type="Proteomes" id="UP000311919">
    <property type="component" value="Unassembled WGS sequence"/>
</dbReference>
<evidence type="ECO:0000256" key="16">
    <source>
        <dbReference type="ARBA" id="ARBA00065466"/>
    </source>
</evidence>
<evidence type="ECO:0000256" key="18">
    <source>
        <dbReference type="ARBA" id="ARBA00076171"/>
    </source>
</evidence>
<evidence type="ECO:0000256" key="5">
    <source>
        <dbReference type="ARBA" id="ARBA00009048"/>
    </source>
</evidence>
<dbReference type="FunFam" id="2.60.40.150:FF:000099">
    <property type="entry name" value="Copine 3"/>
    <property type="match status" value="1"/>
</dbReference>
<dbReference type="EMBL" id="SKCS01000429">
    <property type="protein sequence ID" value="TNN07478.1"/>
    <property type="molecule type" value="Genomic_DNA"/>
</dbReference>
<dbReference type="InterPro" id="IPR037768">
    <property type="entry name" value="C2B_Copine"/>
</dbReference>
<keyword evidence="22" id="KW-1185">Reference proteome</keyword>
<dbReference type="InterPro" id="IPR035892">
    <property type="entry name" value="C2_domain_sf"/>
</dbReference>
<keyword evidence="6" id="KW-1003">Cell membrane</keyword>
<evidence type="ECO:0000256" key="8">
    <source>
        <dbReference type="ARBA" id="ARBA00022553"/>
    </source>
</evidence>
<dbReference type="SUPFAM" id="SSF53300">
    <property type="entry name" value="vWA-like"/>
    <property type="match status" value="1"/>
</dbReference>
<keyword evidence="10" id="KW-0677">Repeat</keyword>
<keyword evidence="13" id="KW-0472">Membrane</keyword>
<feature type="region of interest" description="Disordered" evidence="19">
    <location>
        <begin position="573"/>
        <end position="592"/>
    </location>
</feature>
<dbReference type="InterPro" id="IPR000008">
    <property type="entry name" value="C2_dom"/>
</dbReference>
<keyword evidence="9" id="KW-0479">Metal-binding</keyword>
<dbReference type="GO" id="GO:0005737">
    <property type="term" value="C:cytoplasm"/>
    <property type="evidence" value="ECO:0007669"/>
    <property type="project" value="UniProtKB-SubCell"/>
</dbReference>
<dbReference type="FunFam" id="2.60.40.150:FF:000042">
    <property type="entry name" value="Copine 3"/>
    <property type="match status" value="1"/>
</dbReference>
<evidence type="ECO:0000256" key="12">
    <source>
        <dbReference type="ARBA" id="ARBA00022949"/>
    </source>
</evidence>
<feature type="compositionally biased region" description="Pro residues" evidence="19">
    <location>
        <begin position="576"/>
        <end position="592"/>
    </location>
</feature>
<dbReference type="CDD" id="cd04048">
    <property type="entry name" value="C2A_Copine"/>
    <property type="match status" value="1"/>
</dbReference>
<evidence type="ECO:0000256" key="11">
    <source>
        <dbReference type="ARBA" id="ARBA00022837"/>
    </source>
</evidence>
<dbReference type="SMART" id="SM00239">
    <property type="entry name" value="C2"/>
    <property type="match status" value="2"/>
</dbReference>
<dbReference type="Gene3D" id="2.60.40.150">
    <property type="entry name" value="C2 domain"/>
    <property type="match status" value="2"/>
</dbReference>
<evidence type="ECO:0000256" key="14">
    <source>
        <dbReference type="ARBA" id="ARBA00023242"/>
    </source>
</evidence>
<dbReference type="InterPro" id="IPR002035">
    <property type="entry name" value="VWF_A"/>
</dbReference>
<comment type="subunit">
    <text evidence="16">Monomer. Interacts with ERBB2 (preferentially with the tyrosine phosphorylated form); this interaction occurs at the cell membrane and is increased in a growth factor heregulin-dependent manner. Interacts with SHC1; this interaction may mediate the binding of CPNE3 with ERBB2. Interacts with RACK1.</text>
</comment>
<evidence type="ECO:0000313" key="22">
    <source>
        <dbReference type="Proteomes" id="UP000311919"/>
    </source>
</evidence>
<organism evidence="21 22">
    <name type="scientific">Schistosoma japonicum</name>
    <name type="common">Blood fluke</name>
    <dbReference type="NCBI Taxonomy" id="6182"/>
    <lineage>
        <taxon>Eukaryota</taxon>
        <taxon>Metazoa</taxon>
        <taxon>Spiralia</taxon>
        <taxon>Lophotrochozoa</taxon>
        <taxon>Platyhelminthes</taxon>
        <taxon>Trematoda</taxon>
        <taxon>Digenea</taxon>
        <taxon>Strigeidida</taxon>
        <taxon>Schistosomatoidea</taxon>
        <taxon>Schistosomatidae</taxon>
        <taxon>Schistosoma</taxon>
    </lineage>
</organism>
<dbReference type="GO" id="GO:0005634">
    <property type="term" value="C:nucleus"/>
    <property type="evidence" value="ECO:0007669"/>
    <property type="project" value="UniProtKB-SubCell"/>
</dbReference>
<dbReference type="GO" id="GO:0005925">
    <property type="term" value="C:focal adhesion"/>
    <property type="evidence" value="ECO:0007669"/>
    <property type="project" value="UniProtKB-SubCell"/>
</dbReference>
<dbReference type="GO" id="GO:0005544">
    <property type="term" value="F:calcium-dependent phospholipid binding"/>
    <property type="evidence" value="ECO:0007669"/>
    <property type="project" value="InterPro"/>
</dbReference>
<reference evidence="21 22" key="1">
    <citation type="submission" date="2019-03" db="EMBL/GenBank/DDBJ databases">
        <title>An improved genome assembly of the fluke Schistosoma japonicum.</title>
        <authorList>
            <person name="Hu W."/>
            <person name="Luo F."/>
            <person name="Yin M."/>
            <person name="Mo X."/>
            <person name="Sun C."/>
            <person name="Wu Q."/>
            <person name="Zhu B."/>
            <person name="Xiang M."/>
            <person name="Wang J."/>
            <person name="Wang Y."/>
            <person name="Zhang T."/>
            <person name="Xu B."/>
            <person name="Zheng H."/>
            <person name="Feng Z."/>
        </authorList>
    </citation>
    <scope>NUCLEOTIDE SEQUENCE [LARGE SCALE GENOMIC DNA]</scope>
    <source>
        <strain evidence="21">HuSjv2</strain>
        <tissue evidence="21">Worms</tissue>
    </source>
</reference>
<dbReference type="InterPro" id="IPR045052">
    <property type="entry name" value="Copine"/>
</dbReference>
<dbReference type="Pfam" id="PF00168">
    <property type="entry name" value="C2"/>
    <property type="match status" value="2"/>
</dbReference>
<comment type="function">
    <text evidence="15">Calcium-dependent phospholipid-binding protein that plays a role in ERBB2-mediated tumor cell migration in response to growth factor heregulin stimulation.</text>
</comment>
<keyword evidence="7" id="KW-0963">Cytoplasm</keyword>
<keyword evidence="14" id="KW-0539">Nucleus</keyword>
<dbReference type="GO" id="GO:0005886">
    <property type="term" value="C:plasma membrane"/>
    <property type="evidence" value="ECO:0007669"/>
    <property type="project" value="UniProtKB-SubCell"/>
</dbReference>
<evidence type="ECO:0000256" key="13">
    <source>
        <dbReference type="ARBA" id="ARBA00023136"/>
    </source>
</evidence>
<evidence type="ECO:0000313" key="21">
    <source>
        <dbReference type="EMBL" id="TNN07478.1"/>
    </source>
</evidence>
<gene>
    <name evidence="21" type="ORF">EWB00_007700</name>
</gene>
<evidence type="ECO:0000256" key="10">
    <source>
        <dbReference type="ARBA" id="ARBA00022737"/>
    </source>
</evidence>
<dbReference type="GO" id="GO:0046872">
    <property type="term" value="F:metal ion binding"/>
    <property type="evidence" value="ECO:0007669"/>
    <property type="project" value="UniProtKB-KW"/>
</dbReference>
<keyword evidence="12" id="KW-0965">Cell junction</keyword>
<proteinExistence type="inferred from homology"/>
<dbReference type="OrthoDB" id="5855668at2759"/>
<sequence length="592" mass="66300">MDQDISYSTTVELSIACRNLCDTDVLSKSDPLVVVFEKSFPDNQWVELDRTEIIQNNLNPDFAKKVVMEYHFEEQQRLNFAVYDVDCKSDKLDKHDFLGNCETTLGEIASSGRIIKPLKNGPSSNCGSIISKYFICSHQRYIFSVSAEEVSSCKDELTLDISGRMLDKKDIFGSSDPFLAFYRVNEDGSRTVVYRTKEIRNTLNPNWEQMIIPLRVLCNGDHDRPLVIACIDWNRSGRESLIGEITTSANELLTMFNNGIYSLDLINPHKAKRHKHYQNSGTLHLNLVRIEKVYSFLEYVQGGTELSCCIAIDFTASNGSPQVPGTLHYSTISQPSQYAVALQAVGEIISDYDSDNLFPSFGFGACIPPDNNVSHCFPLNGHMDNPYCKGIQGAMAAYAHSLRTVKFHGPTNFAPIINTVASIARQSVDGSQYSILLILTDGIISDLPQTKAAIVNASSLPLSIIIVGVGPANFDEMEELDGDEVRLSSRGKTAIRDIVQFVPFRNFHQLNNVQESKRRLTKAVLSEIPDQLVSYMRMQGIKPLNTQNSNDYKVEKHKSEFINSSCEMYHPDKLPNAPPYPTDLPNPPYPNY</sequence>
<dbReference type="PROSITE" id="PS50004">
    <property type="entry name" value="C2"/>
    <property type="match status" value="2"/>
</dbReference>
<evidence type="ECO:0000259" key="20">
    <source>
        <dbReference type="PROSITE" id="PS50004"/>
    </source>
</evidence>
<evidence type="ECO:0000256" key="17">
    <source>
        <dbReference type="ARBA" id="ARBA00074834"/>
    </source>
</evidence>